<gene>
    <name evidence="1" type="ORF">CCACVL1_24605</name>
</gene>
<organism evidence="1 2">
    <name type="scientific">Corchorus capsularis</name>
    <name type="common">Jute</name>
    <dbReference type="NCBI Taxonomy" id="210143"/>
    <lineage>
        <taxon>Eukaryota</taxon>
        <taxon>Viridiplantae</taxon>
        <taxon>Streptophyta</taxon>
        <taxon>Embryophyta</taxon>
        <taxon>Tracheophyta</taxon>
        <taxon>Spermatophyta</taxon>
        <taxon>Magnoliopsida</taxon>
        <taxon>eudicotyledons</taxon>
        <taxon>Gunneridae</taxon>
        <taxon>Pentapetalae</taxon>
        <taxon>rosids</taxon>
        <taxon>malvids</taxon>
        <taxon>Malvales</taxon>
        <taxon>Malvaceae</taxon>
        <taxon>Grewioideae</taxon>
        <taxon>Apeibeae</taxon>
        <taxon>Corchorus</taxon>
    </lineage>
</organism>
<reference evidence="1 2" key="1">
    <citation type="submission" date="2013-09" db="EMBL/GenBank/DDBJ databases">
        <title>Corchorus capsularis genome sequencing.</title>
        <authorList>
            <person name="Alam M."/>
            <person name="Haque M.S."/>
            <person name="Islam M.S."/>
            <person name="Emdad E.M."/>
            <person name="Islam M.M."/>
            <person name="Ahmed B."/>
            <person name="Halim A."/>
            <person name="Hossen Q.M.M."/>
            <person name="Hossain M.Z."/>
            <person name="Ahmed R."/>
            <person name="Khan M.M."/>
            <person name="Islam R."/>
            <person name="Rashid M.M."/>
            <person name="Khan S.A."/>
            <person name="Rahman M.S."/>
            <person name="Alam M."/>
        </authorList>
    </citation>
    <scope>NUCLEOTIDE SEQUENCE [LARGE SCALE GENOMIC DNA]</scope>
    <source>
        <strain evidence="2">cv. CVL-1</strain>
        <tissue evidence="1">Whole seedling</tissue>
    </source>
</reference>
<keyword evidence="2" id="KW-1185">Reference proteome</keyword>
<accession>A0A1R3GP09</accession>
<protein>
    <submittedName>
        <fullName evidence="1">Uncharacterized protein</fullName>
    </submittedName>
</protein>
<comment type="caution">
    <text evidence="1">The sequence shown here is derived from an EMBL/GenBank/DDBJ whole genome shotgun (WGS) entry which is preliminary data.</text>
</comment>
<dbReference type="EMBL" id="AWWV01013860">
    <property type="protein sequence ID" value="OMO59789.1"/>
    <property type="molecule type" value="Genomic_DNA"/>
</dbReference>
<name>A0A1R3GP09_COCAP</name>
<sequence>MVGSLMYPCRTGARHGGMLDTVGRQLLWRFQF</sequence>
<evidence type="ECO:0000313" key="1">
    <source>
        <dbReference type="EMBL" id="OMO59789.1"/>
    </source>
</evidence>
<evidence type="ECO:0000313" key="2">
    <source>
        <dbReference type="Proteomes" id="UP000188268"/>
    </source>
</evidence>
<proteinExistence type="predicted"/>
<dbReference type="Gramene" id="OMO59789">
    <property type="protein sequence ID" value="OMO59789"/>
    <property type="gene ID" value="CCACVL1_24605"/>
</dbReference>
<dbReference type="AlphaFoldDB" id="A0A1R3GP09"/>
<dbReference type="Proteomes" id="UP000188268">
    <property type="component" value="Unassembled WGS sequence"/>
</dbReference>